<reference evidence="3" key="1">
    <citation type="submission" date="2016-02" db="EMBL/GenBank/DDBJ databases">
        <title>WGS assembly of Manihot esculenta.</title>
        <authorList>
            <person name="Bredeson J.V."/>
            <person name="Prochnik S.E."/>
            <person name="Lyons J.B."/>
            <person name="Schmutz J."/>
            <person name="Grimwood J."/>
            <person name="Vrebalov J."/>
            <person name="Bart R.S."/>
            <person name="Amuge T."/>
            <person name="Ferguson M.E."/>
            <person name="Green R."/>
            <person name="Putnam N."/>
            <person name="Stites J."/>
            <person name="Rounsley S."/>
            <person name="Rokhsar D.S."/>
        </authorList>
    </citation>
    <scope>NUCLEOTIDE SEQUENCE [LARGE SCALE GENOMIC DNA]</scope>
    <source>
        <tissue evidence="3">Leaf</tissue>
    </source>
</reference>
<evidence type="ECO:0000313" key="3">
    <source>
        <dbReference type="EMBL" id="OAY46773.1"/>
    </source>
</evidence>
<evidence type="ECO:0000256" key="2">
    <source>
        <dbReference type="SAM" id="SignalP"/>
    </source>
</evidence>
<feature type="chain" id="PRO_5013333728" evidence="2">
    <location>
        <begin position="23"/>
        <end position="76"/>
    </location>
</feature>
<evidence type="ECO:0000256" key="1">
    <source>
        <dbReference type="SAM" id="MobiDB-lite"/>
    </source>
</evidence>
<name>A0A2C9VNU7_MANES</name>
<feature type="signal peptide" evidence="2">
    <location>
        <begin position="1"/>
        <end position="22"/>
    </location>
</feature>
<protein>
    <submittedName>
        <fullName evidence="3">Uncharacterized protein</fullName>
    </submittedName>
</protein>
<keyword evidence="2" id="KW-0732">Signal</keyword>
<dbReference type="AlphaFoldDB" id="A0A2C9VNU7"/>
<feature type="region of interest" description="Disordered" evidence="1">
    <location>
        <begin position="36"/>
        <end position="65"/>
    </location>
</feature>
<sequence length="76" mass="8738">MKQVNAIFTALLFCCLLVFTCALRIHSASTVAARNQAQQSHHQKWQRMNHGSFRGPQKHIVNPSLNHPFQVPEFRL</sequence>
<proteinExistence type="predicted"/>
<accession>A0A2C9VNU7</accession>
<gene>
    <name evidence="3" type="ORF">MANES_06G026200</name>
</gene>
<organism evidence="3">
    <name type="scientific">Manihot esculenta</name>
    <name type="common">Cassava</name>
    <name type="synonym">Jatropha manihot</name>
    <dbReference type="NCBI Taxonomy" id="3983"/>
    <lineage>
        <taxon>Eukaryota</taxon>
        <taxon>Viridiplantae</taxon>
        <taxon>Streptophyta</taxon>
        <taxon>Embryophyta</taxon>
        <taxon>Tracheophyta</taxon>
        <taxon>Spermatophyta</taxon>
        <taxon>Magnoliopsida</taxon>
        <taxon>eudicotyledons</taxon>
        <taxon>Gunneridae</taxon>
        <taxon>Pentapetalae</taxon>
        <taxon>rosids</taxon>
        <taxon>fabids</taxon>
        <taxon>Malpighiales</taxon>
        <taxon>Euphorbiaceae</taxon>
        <taxon>Crotonoideae</taxon>
        <taxon>Manihoteae</taxon>
        <taxon>Manihot</taxon>
    </lineage>
</organism>
<dbReference type="EMBL" id="CM004392">
    <property type="protein sequence ID" value="OAY46773.1"/>
    <property type="molecule type" value="Genomic_DNA"/>
</dbReference>